<dbReference type="EMBL" id="LT629711">
    <property type="protein sequence ID" value="SDP60350.1"/>
    <property type="molecule type" value="Genomic_DNA"/>
</dbReference>
<name>A0A1H0U2S7_9MICO</name>
<dbReference type="Proteomes" id="UP000199077">
    <property type="component" value="Chromosome I"/>
</dbReference>
<accession>A0A1H0U2S7</accession>
<feature type="region of interest" description="Disordered" evidence="1">
    <location>
        <begin position="87"/>
        <end position="125"/>
    </location>
</feature>
<proteinExistence type="predicted"/>
<organism evidence="2 3">
    <name type="scientific">Pedococcus dokdonensis</name>
    <dbReference type="NCBI Taxonomy" id="443156"/>
    <lineage>
        <taxon>Bacteria</taxon>
        <taxon>Bacillati</taxon>
        <taxon>Actinomycetota</taxon>
        <taxon>Actinomycetes</taxon>
        <taxon>Micrococcales</taxon>
        <taxon>Intrasporangiaceae</taxon>
        <taxon>Pedococcus</taxon>
    </lineage>
</organism>
<dbReference type="STRING" id="443156.SAMN04489867_3099"/>
<gene>
    <name evidence="2" type="ORF">SAMN04489867_3099</name>
</gene>
<sequence>MTTSGDDVRSHPERYRVGRGEQGVLTVQPYKDELLPLWRFRTPDVAQESAMALRAAFDRYLADGDLVGADMARKYLQMGFTRARRYANHPGGRKYDGPVPAGRRGQSGAHGRRELPRGPQDPVKAESARIFKVAWDAVEQVEEYTSWRSAHKRAHG</sequence>
<dbReference type="AlphaFoldDB" id="A0A1H0U2S7"/>
<evidence type="ECO:0000313" key="2">
    <source>
        <dbReference type="EMBL" id="SDP60350.1"/>
    </source>
</evidence>
<evidence type="ECO:0000256" key="1">
    <source>
        <dbReference type="SAM" id="MobiDB-lite"/>
    </source>
</evidence>
<dbReference type="InterPro" id="IPR025494">
    <property type="entry name" value="DUF4385"/>
</dbReference>
<dbReference type="RefSeq" id="WP_231961270.1">
    <property type="nucleotide sequence ID" value="NZ_LT629711.1"/>
</dbReference>
<evidence type="ECO:0008006" key="4">
    <source>
        <dbReference type="Google" id="ProtNLM"/>
    </source>
</evidence>
<protein>
    <recommendedName>
        <fullName evidence="4">DUF4385 domain-containing protein</fullName>
    </recommendedName>
</protein>
<reference evidence="3" key="1">
    <citation type="submission" date="2016-10" db="EMBL/GenBank/DDBJ databases">
        <authorList>
            <person name="Varghese N."/>
            <person name="Submissions S."/>
        </authorList>
    </citation>
    <scope>NUCLEOTIDE SEQUENCE [LARGE SCALE GENOMIC DNA]</scope>
    <source>
        <strain evidence="3">DSM 22329</strain>
    </source>
</reference>
<evidence type="ECO:0000313" key="3">
    <source>
        <dbReference type="Proteomes" id="UP000199077"/>
    </source>
</evidence>
<dbReference type="Pfam" id="PF14328">
    <property type="entry name" value="DUF4385"/>
    <property type="match status" value="1"/>
</dbReference>
<keyword evidence="3" id="KW-1185">Reference proteome</keyword>